<dbReference type="OMA" id="HECEEIP"/>
<evidence type="ECO:0000313" key="4">
    <source>
        <dbReference type="EMBL" id="KAH9311042.1"/>
    </source>
</evidence>
<keyword evidence="3" id="KW-0443">Lipid metabolism</keyword>
<evidence type="ECO:0000313" key="5">
    <source>
        <dbReference type="Proteomes" id="UP000824469"/>
    </source>
</evidence>
<evidence type="ECO:0000256" key="1">
    <source>
        <dbReference type="ARBA" id="ARBA00008668"/>
    </source>
</evidence>
<evidence type="ECO:0000256" key="2">
    <source>
        <dbReference type="ARBA" id="ARBA00022801"/>
    </source>
</evidence>
<dbReference type="PANTHER" id="PTHR46020:SF4">
    <property type="entry name" value="OS04G0650200 PROTEIN"/>
    <property type="match status" value="1"/>
</dbReference>
<accession>A0AA38FUB3</accession>
<evidence type="ECO:0000256" key="3">
    <source>
        <dbReference type="ARBA" id="ARBA00023098"/>
    </source>
</evidence>
<dbReference type="GO" id="GO:0016788">
    <property type="term" value="F:hydrolase activity, acting on ester bonds"/>
    <property type="evidence" value="ECO:0007669"/>
    <property type="project" value="InterPro"/>
</dbReference>
<comment type="similarity">
    <text evidence="1">Belongs to the 'GDSL' lipolytic enzyme family.</text>
</comment>
<dbReference type="InterPro" id="IPR036514">
    <property type="entry name" value="SGNH_hydro_sf"/>
</dbReference>
<gene>
    <name evidence="4" type="ORF">KI387_026077</name>
</gene>
<comment type="caution">
    <text evidence="4">The sequence shown here is derived from an EMBL/GenBank/DDBJ whole genome shotgun (WGS) entry which is preliminary data.</text>
</comment>
<feature type="non-terminal residue" evidence="4">
    <location>
        <position position="1"/>
    </location>
</feature>
<keyword evidence="2" id="KW-0378">Hydrolase</keyword>
<name>A0AA38FUB3_TAXCH</name>
<reference evidence="4 5" key="1">
    <citation type="journal article" date="2021" name="Nat. Plants">
        <title>The Taxus genome provides insights into paclitaxel biosynthesis.</title>
        <authorList>
            <person name="Xiong X."/>
            <person name="Gou J."/>
            <person name="Liao Q."/>
            <person name="Li Y."/>
            <person name="Zhou Q."/>
            <person name="Bi G."/>
            <person name="Li C."/>
            <person name="Du R."/>
            <person name="Wang X."/>
            <person name="Sun T."/>
            <person name="Guo L."/>
            <person name="Liang H."/>
            <person name="Lu P."/>
            <person name="Wu Y."/>
            <person name="Zhang Z."/>
            <person name="Ro D.K."/>
            <person name="Shang Y."/>
            <person name="Huang S."/>
            <person name="Yan J."/>
        </authorList>
    </citation>
    <scope>NUCLEOTIDE SEQUENCE [LARGE SCALE GENOMIC DNA]</scope>
    <source>
        <strain evidence="4">Ta-2019</strain>
    </source>
</reference>
<dbReference type="InterPro" id="IPR001087">
    <property type="entry name" value="GDSL"/>
</dbReference>
<sequence>GVKAEKTRALFAFGDSYADTGNHDAYNTSENGGWRRPYGFHWPGYPTGRYASGKIQTDYWAEILGLPTPIPYQMLKTHECEEIPNKIVHGVNFAFGGSGLFEALGYITIPNQVKQFKKLMKKTGVFGAHDLARSIVLLSNAGQDYYSYLENNNSNVSGLVSFVPTVVNGTVKVVKELYDYGFRNFVVSDLVHMGCVPEVGRTSCDSIYQESMELHSKLLSESVQQLIFDLKGFNIIIPDLPSAYAYIFANAANYGFDRWFEPCCATKGEVTGCAEVDEKGGTLFEVCEDTDKRFFWDYRHPTHRGWHALMSLYVYGSANKWKESSFVKGASNLIEWVKSIGFDAHNISS</sequence>
<dbReference type="Proteomes" id="UP000824469">
    <property type="component" value="Unassembled WGS sequence"/>
</dbReference>
<dbReference type="GO" id="GO:0006629">
    <property type="term" value="P:lipid metabolic process"/>
    <property type="evidence" value="ECO:0007669"/>
    <property type="project" value="UniProtKB-KW"/>
</dbReference>
<dbReference type="PANTHER" id="PTHR46020">
    <property type="entry name" value="OSJNBB0059K02.9 PROTEIN"/>
    <property type="match status" value="1"/>
</dbReference>
<protein>
    <recommendedName>
        <fullName evidence="6">GDSL esterase/lipase</fullName>
    </recommendedName>
</protein>
<keyword evidence="5" id="KW-1185">Reference proteome</keyword>
<proteinExistence type="inferred from homology"/>
<dbReference type="Gene3D" id="3.40.50.1110">
    <property type="entry name" value="SGNH hydrolase"/>
    <property type="match status" value="1"/>
</dbReference>
<organism evidence="4 5">
    <name type="scientific">Taxus chinensis</name>
    <name type="common">Chinese yew</name>
    <name type="synonym">Taxus wallichiana var. chinensis</name>
    <dbReference type="NCBI Taxonomy" id="29808"/>
    <lineage>
        <taxon>Eukaryota</taxon>
        <taxon>Viridiplantae</taxon>
        <taxon>Streptophyta</taxon>
        <taxon>Embryophyta</taxon>
        <taxon>Tracheophyta</taxon>
        <taxon>Spermatophyta</taxon>
        <taxon>Pinopsida</taxon>
        <taxon>Pinidae</taxon>
        <taxon>Conifers II</taxon>
        <taxon>Cupressales</taxon>
        <taxon>Taxaceae</taxon>
        <taxon>Taxus</taxon>
    </lineage>
</organism>
<dbReference type="EMBL" id="JAHRHJ020000006">
    <property type="protein sequence ID" value="KAH9311042.1"/>
    <property type="molecule type" value="Genomic_DNA"/>
</dbReference>
<dbReference type="AlphaFoldDB" id="A0AA38FUB3"/>
<evidence type="ECO:0008006" key="6">
    <source>
        <dbReference type="Google" id="ProtNLM"/>
    </source>
</evidence>
<dbReference type="Pfam" id="PF00657">
    <property type="entry name" value="Lipase_GDSL"/>
    <property type="match status" value="1"/>
</dbReference>
<feature type="non-terminal residue" evidence="4">
    <location>
        <position position="349"/>
    </location>
</feature>